<evidence type="ECO:0000313" key="3">
    <source>
        <dbReference type="EMBL" id="DAF42679.1"/>
    </source>
</evidence>
<feature type="transmembrane region" description="Helical" evidence="2">
    <location>
        <begin position="808"/>
        <end position="827"/>
    </location>
</feature>
<evidence type="ECO:0000256" key="2">
    <source>
        <dbReference type="SAM" id="Phobius"/>
    </source>
</evidence>
<feature type="region of interest" description="Disordered" evidence="1">
    <location>
        <begin position="1343"/>
        <end position="1389"/>
    </location>
</feature>
<feature type="transmembrane region" description="Helical" evidence="2">
    <location>
        <begin position="592"/>
        <end position="610"/>
    </location>
</feature>
<feature type="transmembrane region" description="Helical" evidence="2">
    <location>
        <begin position="895"/>
        <end position="914"/>
    </location>
</feature>
<name>A0A8S5RVT2_9CAUD</name>
<proteinExistence type="predicted"/>
<feature type="transmembrane region" description="Helical" evidence="2">
    <location>
        <begin position="622"/>
        <end position="640"/>
    </location>
</feature>
<feature type="compositionally biased region" description="Basic and acidic residues" evidence="1">
    <location>
        <begin position="1357"/>
        <end position="1389"/>
    </location>
</feature>
<keyword evidence="2" id="KW-0472">Membrane</keyword>
<keyword evidence="2" id="KW-1133">Transmembrane helix</keyword>
<accession>A0A8S5RVT2</accession>
<protein>
    <submittedName>
        <fullName evidence="3">Uncharacterized protein</fullName>
    </submittedName>
</protein>
<organism evidence="3">
    <name type="scientific">Siphoviridae sp. ctHip2</name>
    <dbReference type="NCBI Taxonomy" id="2827830"/>
    <lineage>
        <taxon>Viruses</taxon>
        <taxon>Duplodnaviria</taxon>
        <taxon>Heunggongvirae</taxon>
        <taxon>Uroviricota</taxon>
        <taxon>Caudoviricetes</taxon>
    </lineage>
</organism>
<dbReference type="EMBL" id="BK032497">
    <property type="protein sequence ID" value="DAF42679.1"/>
    <property type="molecule type" value="Genomic_DNA"/>
</dbReference>
<feature type="transmembrane region" description="Helical" evidence="2">
    <location>
        <begin position="548"/>
        <end position="572"/>
    </location>
</feature>
<reference evidence="3" key="1">
    <citation type="journal article" date="2021" name="Proc. Natl. Acad. Sci. U.S.A.">
        <title>A Catalog of Tens of Thousands of Viruses from Human Metagenomes Reveals Hidden Associations with Chronic Diseases.</title>
        <authorList>
            <person name="Tisza M.J."/>
            <person name="Buck C.B."/>
        </authorList>
    </citation>
    <scope>NUCLEOTIDE SEQUENCE</scope>
    <source>
        <strain evidence="3">CtHip2</strain>
    </source>
</reference>
<sequence>MKSKIAQFNKYLLVFFSLLCFLGSISSITQVSFADSSKDKQKIVDEANSFDGGTEDGFFAKTNGLKGKFTREESMSNLYKYMFMKGNYIQEVTNGVLGSEDEGVDHSVVKKRGDTKTVCYFDKQPQNALNHNCDIPTFASQLGQVTYALMNSQGVLGAEVTSAKSELGVPAGLPGGSVPVFANERIYKYTGLELFGYNLHYTTYVGEWDNVVPQTQARLMSNFGFWSKAKLGATSVFNGVKGAINAAVTKFDWNPIKYIGNIIDGGASSVLWTIVDTSDLNIVAIHAWSRPDYSATVYNAYYMSSKEVHQKGQAWLLSKFEEEFAKLSSPNPAVQQMLDLSIRSYKFPKFQYKRNVESEASKAARKEAEKAKTTVPDRIYETGADQFKQWKATNSALLDSAKSVGIDCGDRELYGDFITCYDEAWNKYASKVVQENKDDVDKAFSAIAENYLKKDPHFDPSRSISHYVCADENGDPVGQSMAEWKYAFTDENSEEAEHLGDCGKLRPSIKGALYGNGEGDFSDTRYKHFITKGQVAKSNGTISVFGGFYNFIAVTAAKITNSMLTLSFSNILKELGISSMIAKTVEIFRDSIFYPLSTIGIAISAFWILVSCFRMGFGRQAFSLLLLLVITFGVGVALLAKPEQTVQLVEELPSKIDNFLINVITVKEDNKASELCSATGGDYTGVRKMQCQVWKMSIFDPWVYGQWGTSYTNLEPSKFSNTNKELVGDAPVNMGGGSISHNWALYQLDVTKSGTITNTNPKETDNTINRNIYRIVDLQAGPNNGKESDSTYLTAWSGAGLNRDSYQFRGAIVSICLMFLLGGLAIAKIEYTLLIAIQVFILPIQLALSLFPGGNVRFKNYIENLLNLFFKRFLIVLVMSLALLMLTAIDSGLDNYNTVFFGVVIVAVAIKMYWKEIVNLFSMTTNNAGSFMSGGIRDQLKMSNMPKFLQRRLPRYTTGVKDSIAGGVGGAIAGIGAKIADESKGISKGSLLSYVTEGTKKGSGYANRRFNMMNENRQRKMGYSAYDTLGQIRESVAQKQRDSFNSETSTVANNWKNMEAVLRNEITEHEAKKTHEDFLIKTKTEKLEKLKVQTSLTPNEEAQVIQLEKELEQHYANKEDLFFRDTNIEAAAELLERAKASNYKFDNNKVNGNFLAMQPGQREIRIDEKGHRHSEILTTEEAVERFIDTAPVNMRMIKADDEKALQQSLIKEAKDKATEAINNVKDKFSTNIDEFKDKTGLNFNDEIIYEEAFWTRPYTEAEDGSRTYGQSEAEKYISEFDKTAPELATAFRQLAALAKQSSNGIIKEKKKDKSIYKKSKRQTLKDRLKKLKEKKEISQMKDLIKESILNDSNSNDSETKPLDKRGSTTKKDSDFDDMSNKEFENPFED</sequence>
<evidence type="ECO:0000256" key="1">
    <source>
        <dbReference type="SAM" id="MobiDB-lite"/>
    </source>
</evidence>
<feature type="transmembrane region" description="Helical" evidence="2">
    <location>
        <begin position="833"/>
        <end position="851"/>
    </location>
</feature>
<feature type="transmembrane region" description="Helical" evidence="2">
    <location>
        <begin position="872"/>
        <end position="889"/>
    </location>
</feature>
<keyword evidence="2" id="KW-0812">Transmembrane</keyword>